<keyword evidence="3" id="KW-1185">Reference proteome</keyword>
<dbReference type="Gene3D" id="3.30.750.24">
    <property type="entry name" value="STAS domain"/>
    <property type="match status" value="1"/>
</dbReference>
<comment type="caution">
    <text evidence="2">The sequence shown here is derived from an EMBL/GenBank/DDBJ whole genome shotgun (WGS) entry which is preliminary data.</text>
</comment>
<dbReference type="PROSITE" id="PS50801">
    <property type="entry name" value="STAS"/>
    <property type="match status" value="1"/>
</dbReference>
<protein>
    <submittedName>
        <fullName evidence="2">Anti-anti-sigma factor</fullName>
    </submittedName>
</protein>
<dbReference type="InterPro" id="IPR002645">
    <property type="entry name" value="STAS_dom"/>
</dbReference>
<proteinExistence type="predicted"/>
<gene>
    <name evidence="2" type="ORF">J2Z77_000751</name>
</gene>
<evidence type="ECO:0000313" key="3">
    <source>
        <dbReference type="Proteomes" id="UP001519310"/>
    </source>
</evidence>
<dbReference type="InterPro" id="IPR036513">
    <property type="entry name" value="STAS_dom_sf"/>
</dbReference>
<reference evidence="2 3" key="1">
    <citation type="submission" date="2021-03" db="EMBL/GenBank/DDBJ databases">
        <title>Genomic Encyclopedia of Type Strains, Phase IV (KMG-IV): sequencing the most valuable type-strain genomes for metagenomic binning, comparative biology and taxonomic classification.</title>
        <authorList>
            <person name="Goeker M."/>
        </authorList>
    </citation>
    <scope>NUCLEOTIDE SEQUENCE [LARGE SCALE GENOMIC DNA]</scope>
    <source>
        <strain evidence="2 3">DSM 40526</strain>
    </source>
</reference>
<sequence>MLSVETEHRGRTILVSAAGDLDESAAPALQGALDDNVSGAQALMIDLHGVAAMNRAGLLHLLELHRRGECLGLRVLVIGWQPQPRQLLAETAGITGPDSATERRHALAGFRHLITQRAQCAQNIAATTTAETLPRR</sequence>
<dbReference type="SUPFAM" id="SSF52091">
    <property type="entry name" value="SpoIIaa-like"/>
    <property type="match status" value="1"/>
</dbReference>
<feature type="domain" description="STAS" evidence="1">
    <location>
        <begin position="2"/>
        <end position="88"/>
    </location>
</feature>
<accession>A0ABS4KY56</accession>
<evidence type="ECO:0000259" key="1">
    <source>
        <dbReference type="PROSITE" id="PS50801"/>
    </source>
</evidence>
<dbReference type="Proteomes" id="UP001519310">
    <property type="component" value="Unassembled WGS sequence"/>
</dbReference>
<dbReference type="EMBL" id="JAGGLQ010000001">
    <property type="protein sequence ID" value="MBP2034967.1"/>
    <property type="molecule type" value="Genomic_DNA"/>
</dbReference>
<evidence type="ECO:0000313" key="2">
    <source>
        <dbReference type="EMBL" id="MBP2034967.1"/>
    </source>
</evidence>
<dbReference type="Pfam" id="PF01740">
    <property type="entry name" value="STAS"/>
    <property type="match status" value="1"/>
</dbReference>
<organism evidence="2 3">
    <name type="scientific">Streptomyces avidinii</name>
    <dbReference type="NCBI Taxonomy" id="1895"/>
    <lineage>
        <taxon>Bacteria</taxon>
        <taxon>Bacillati</taxon>
        <taxon>Actinomycetota</taxon>
        <taxon>Actinomycetes</taxon>
        <taxon>Kitasatosporales</taxon>
        <taxon>Streptomycetaceae</taxon>
        <taxon>Streptomyces</taxon>
    </lineage>
</organism>
<name>A0ABS4KY56_STRAV</name>